<dbReference type="OrthoDB" id="1739584at2"/>
<gene>
    <name evidence="2" type="ORF">SAMN05661086_03026</name>
</gene>
<accession>A0A1I6L2R6</accession>
<evidence type="ECO:0000313" key="3">
    <source>
        <dbReference type="Proteomes" id="UP000199659"/>
    </source>
</evidence>
<evidence type="ECO:0000256" key="1">
    <source>
        <dbReference type="SAM" id="Phobius"/>
    </source>
</evidence>
<feature type="transmembrane region" description="Helical" evidence="1">
    <location>
        <begin position="49"/>
        <end position="67"/>
    </location>
</feature>
<name>A0A1I6L2R6_9FIRM</name>
<reference evidence="2 3" key="1">
    <citation type="submission" date="2016-10" db="EMBL/GenBank/DDBJ databases">
        <authorList>
            <person name="de Groot N.N."/>
        </authorList>
    </citation>
    <scope>NUCLEOTIDE SEQUENCE [LARGE SCALE GENOMIC DNA]</scope>
    <source>
        <strain evidence="2 3">743A</strain>
    </source>
</reference>
<keyword evidence="1" id="KW-0472">Membrane</keyword>
<keyword evidence="3" id="KW-1185">Reference proteome</keyword>
<dbReference type="AlphaFoldDB" id="A0A1I6L2R6"/>
<evidence type="ECO:0000313" key="2">
    <source>
        <dbReference type="EMBL" id="SFR97722.1"/>
    </source>
</evidence>
<organism evidence="2 3">
    <name type="scientific">Anaeromicropila populeti</name>
    <dbReference type="NCBI Taxonomy" id="37658"/>
    <lineage>
        <taxon>Bacteria</taxon>
        <taxon>Bacillati</taxon>
        <taxon>Bacillota</taxon>
        <taxon>Clostridia</taxon>
        <taxon>Lachnospirales</taxon>
        <taxon>Lachnospiraceae</taxon>
        <taxon>Anaeromicropila</taxon>
    </lineage>
</organism>
<dbReference type="STRING" id="37658.SAMN05661086_03026"/>
<dbReference type="RefSeq" id="WP_092562504.1">
    <property type="nucleotide sequence ID" value="NZ_FOYZ01000012.1"/>
</dbReference>
<dbReference type="EMBL" id="FOYZ01000012">
    <property type="protein sequence ID" value="SFR97722.1"/>
    <property type="molecule type" value="Genomic_DNA"/>
</dbReference>
<keyword evidence="1" id="KW-0812">Transmembrane</keyword>
<protein>
    <submittedName>
        <fullName evidence="2">Uncharacterized protein</fullName>
    </submittedName>
</protein>
<sequence>MSSYVKKSEQYSDASSSGIMFLVVGIIGIGVIILNALGVVSWIAGYFNYALYTALSVAALLVGIFTLRRAASLKREIPEETSLQDNIIQWLKDNITADFLNKYEDEMLADEIVYFNKIEAMKNAVFMQYPDADSDFLDQIIEDFYQEFLEQ</sequence>
<proteinExistence type="predicted"/>
<feature type="transmembrane region" description="Helical" evidence="1">
    <location>
        <begin position="21"/>
        <end position="43"/>
    </location>
</feature>
<keyword evidence="1" id="KW-1133">Transmembrane helix</keyword>
<dbReference type="Proteomes" id="UP000199659">
    <property type="component" value="Unassembled WGS sequence"/>
</dbReference>